<feature type="coiled-coil region" evidence="1">
    <location>
        <begin position="21"/>
        <end position="48"/>
    </location>
</feature>
<dbReference type="EMBL" id="QFPJ01000023">
    <property type="protein sequence ID" value="PZQ21802.1"/>
    <property type="molecule type" value="Genomic_DNA"/>
</dbReference>
<dbReference type="Pfam" id="PF19577">
    <property type="entry name" value="DcaP"/>
    <property type="match status" value="1"/>
</dbReference>
<dbReference type="SUPFAM" id="SSF56935">
    <property type="entry name" value="Porins"/>
    <property type="match status" value="1"/>
</dbReference>
<dbReference type="Proteomes" id="UP000248597">
    <property type="component" value="Unassembled WGS sequence"/>
</dbReference>
<gene>
    <name evidence="2" type="ORF">DI569_10785</name>
</gene>
<evidence type="ECO:0000313" key="3">
    <source>
        <dbReference type="Proteomes" id="UP000248597"/>
    </source>
</evidence>
<evidence type="ECO:0000256" key="1">
    <source>
        <dbReference type="SAM" id="Coils"/>
    </source>
</evidence>
<proteinExistence type="predicted"/>
<protein>
    <submittedName>
        <fullName evidence="2">Uncharacterized protein</fullName>
    </submittedName>
</protein>
<keyword evidence="1" id="KW-0175">Coiled coil</keyword>
<evidence type="ECO:0000313" key="2">
    <source>
        <dbReference type="EMBL" id="PZQ21802.1"/>
    </source>
</evidence>
<dbReference type="InterPro" id="IPR045748">
    <property type="entry name" value="DcaP"/>
</dbReference>
<comment type="caution">
    <text evidence="2">The sequence shown here is derived from an EMBL/GenBank/DDBJ whole genome shotgun (WGS) entry which is preliminary data.</text>
</comment>
<reference evidence="2 3" key="1">
    <citation type="submission" date="2017-08" db="EMBL/GenBank/DDBJ databases">
        <title>Infants hospitalized years apart are colonized by the same room-sourced microbial strains.</title>
        <authorList>
            <person name="Brooks B."/>
            <person name="Olm M.R."/>
            <person name="Firek B.A."/>
            <person name="Baker R."/>
            <person name="Thomas B.C."/>
            <person name="Morowitz M.J."/>
            <person name="Banfield J.F."/>
        </authorList>
    </citation>
    <scope>NUCLEOTIDE SEQUENCE [LARGE SCALE GENOMIC DNA]</scope>
    <source>
        <strain evidence="2">S2_005_003_R2_47</strain>
    </source>
</reference>
<sequence>MLAATALMTPATAFAQASPREAELEARLAKLEAEMQQLRADLASARTEQAETAAVAQQAAAKSDAAATQVAAMQPQSAAPASGDGFRSGATTIKLGGFIKLTAANSRFSDGEVATNSLGRDFYLPQSIPTGGGPASRVQDFSAKQSRFWLNLATDVAGHAVKGYLETDFQTSPGTQGSQRTTNGYNLTLRRAYLQVDRFTFGQDWSTFQYVGALPESTDFVGATEGTVFVRQPLIRYSAPLGADLTLHASIENAEAATAALGAPALIENGDDSIPDFAARLAYAGKGGELSLAGLAREVRIDNAGVSAKRFGWGASAGGKLYLTADKANDLRFMATYGRNIGRYVGLNFAPDAIFDPATGDLADVRLFAALAAARVALTPEIRMNLMGSYQTVDYDGALPVAALAGFNDRAWSLAANIFWTPVRNIDLGFEYRRGTRELVSGAKGQLDRFEFAAKYSF</sequence>
<dbReference type="AlphaFoldDB" id="A0A2W5KXR4"/>
<accession>A0A2W5KXR4</accession>
<organism evidence="2 3">
    <name type="scientific">Sphingopyxis macrogoltabida</name>
    <name type="common">Sphingomonas macrogoltabidus</name>
    <dbReference type="NCBI Taxonomy" id="33050"/>
    <lineage>
        <taxon>Bacteria</taxon>
        <taxon>Pseudomonadati</taxon>
        <taxon>Pseudomonadota</taxon>
        <taxon>Alphaproteobacteria</taxon>
        <taxon>Sphingomonadales</taxon>
        <taxon>Sphingomonadaceae</taxon>
        <taxon>Sphingopyxis</taxon>
    </lineage>
</organism>
<dbReference type="CDD" id="cd14686">
    <property type="entry name" value="bZIP"/>
    <property type="match status" value="1"/>
</dbReference>
<name>A0A2W5KXR4_SPHMC</name>